<reference evidence="1" key="1">
    <citation type="journal article" date="2014" name="Front. Microbiol.">
        <title>High frequency of phylogenetically diverse reductive dehalogenase-homologous genes in deep subseafloor sedimentary metagenomes.</title>
        <authorList>
            <person name="Kawai M."/>
            <person name="Futagami T."/>
            <person name="Toyoda A."/>
            <person name="Takaki Y."/>
            <person name="Nishi S."/>
            <person name="Hori S."/>
            <person name="Arai W."/>
            <person name="Tsubouchi T."/>
            <person name="Morono Y."/>
            <person name="Uchiyama I."/>
            <person name="Ito T."/>
            <person name="Fujiyama A."/>
            <person name="Inagaki F."/>
            <person name="Takami H."/>
        </authorList>
    </citation>
    <scope>NUCLEOTIDE SEQUENCE</scope>
    <source>
        <strain evidence="1">Expedition CK06-06</strain>
    </source>
</reference>
<dbReference type="Gene3D" id="2.120.10.30">
    <property type="entry name" value="TolB, C-terminal domain"/>
    <property type="match status" value="1"/>
</dbReference>
<organism evidence="1">
    <name type="scientific">marine sediment metagenome</name>
    <dbReference type="NCBI Taxonomy" id="412755"/>
    <lineage>
        <taxon>unclassified sequences</taxon>
        <taxon>metagenomes</taxon>
        <taxon>ecological metagenomes</taxon>
    </lineage>
</organism>
<name>X1SGZ0_9ZZZZ</name>
<dbReference type="InterPro" id="IPR011659">
    <property type="entry name" value="WD40"/>
</dbReference>
<dbReference type="AlphaFoldDB" id="X1SGZ0"/>
<accession>X1SGZ0</accession>
<protein>
    <recommendedName>
        <fullName evidence="2">Dipeptidylpeptidase IV N-terminal domain-containing protein</fullName>
    </recommendedName>
</protein>
<proteinExistence type="predicted"/>
<dbReference type="SUPFAM" id="SSF50993">
    <property type="entry name" value="Peptidase/esterase 'gauge' domain"/>
    <property type="match status" value="1"/>
</dbReference>
<dbReference type="Pfam" id="PF07676">
    <property type="entry name" value="PD40"/>
    <property type="match status" value="1"/>
</dbReference>
<dbReference type="EMBL" id="BARW01010299">
    <property type="protein sequence ID" value="GAI74680.1"/>
    <property type="molecule type" value="Genomic_DNA"/>
</dbReference>
<gene>
    <name evidence="1" type="ORF">S12H4_20338</name>
</gene>
<dbReference type="InterPro" id="IPR011042">
    <property type="entry name" value="6-blade_b-propeller_TolB-like"/>
</dbReference>
<evidence type="ECO:0008006" key="2">
    <source>
        <dbReference type="Google" id="ProtNLM"/>
    </source>
</evidence>
<feature type="non-terminal residue" evidence="1">
    <location>
        <position position="75"/>
    </location>
</feature>
<evidence type="ECO:0000313" key="1">
    <source>
        <dbReference type="EMBL" id="GAI74680.1"/>
    </source>
</evidence>
<comment type="caution">
    <text evidence="1">The sequence shown here is derived from an EMBL/GenBank/DDBJ whole genome shotgun (WGS) entry which is preliminary data.</text>
</comment>
<sequence length="75" mass="8263">MVAKIRRVGSVRISPDGKLIAYTLSVPRQIYTDDDGSAWSELHIVGQDGQSRPFVTGKVNISSIDWTPDGKEISF</sequence>